<evidence type="ECO:0000259" key="1">
    <source>
        <dbReference type="Pfam" id="PF01541"/>
    </source>
</evidence>
<dbReference type="Pfam" id="PF01541">
    <property type="entry name" value="GIY-YIG"/>
    <property type="match status" value="1"/>
</dbReference>
<organism evidence="2 3">
    <name type="scientific">Streptomyces lividans 1326</name>
    <dbReference type="NCBI Taxonomy" id="1200984"/>
    <lineage>
        <taxon>Bacteria</taxon>
        <taxon>Bacillati</taxon>
        <taxon>Actinomycetota</taxon>
        <taxon>Actinomycetes</taxon>
        <taxon>Kitasatosporales</taxon>
        <taxon>Streptomycetaceae</taxon>
        <taxon>Streptomyces</taxon>
    </lineage>
</organism>
<protein>
    <recommendedName>
        <fullName evidence="1">GIY-YIG domain-containing protein</fullName>
    </recommendedName>
</protein>
<dbReference type="AlphaFoldDB" id="A0A7U9DZ43"/>
<evidence type="ECO:0000313" key="2">
    <source>
        <dbReference type="EMBL" id="EOY51080.1"/>
    </source>
</evidence>
<sequence>MTPRPIRLRPWLVRALIPPQRIGTYILYTAAGRPTYIGRSDTDIRRRLLRHCTDRHGDYFTYDVHPSVAGAYDVECALFHLLAPHVSNRIHPDRPDFHPTPCAFCLPGQRAARQTRLHTQAQGRHESLPTDAS</sequence>
<reference evidence="3" key="1">
    <citation type="journal article" date="2013" name="Genome Biol. Evol.">
        <title>The genome sequence of Streptomyces lividans 66 reveals a novel tRNA-dependent peptide biosynthetic system within a metal-related genomic island.</title>
        <authorList>
            <person name="Cruz-Morales P."/>
            <person name="Vijgenboom E."/>
            <person name="Iruegas-Bocardo F."/>
            <person name="Girard G."/>
            <person name="Yanez-Guerra L.A."/>
            <person name="Ramos-Aboites H.E."/>
            <person name="Pernodet J.L."/>
            <person name="Anne J."/>
            <person name="van Wezel G.P."/>
            <person name="Barona-Gomez F."/>
        </authorList>
    </citation>
    <scope>NUCLEOTIDE SEQUENCE [LARGE SCALE GENOMIC DNA]</scope>
    <source>
        <strain evidence="3">1326</strain>
    </source>
</reference>
<dbReference type="EMBL" id="CM001889">
    <property type="protein sequence ID" value="EOY51080.1"/>
    <property type="molecule type" value="Genomic_DNA"/>
</dbReference>
<accession>A0A7U9DZ43</accession>
<gene>
    <name evidence="2" type="ORF">SLI_6373</name>
</gene>
<dbReference type="InterPro" id="IPR000305">
    <property type="entry name" value="GIY-YIG_endonuc"/>
</dbReference>
<dbReference type="RefSeq" id="WP_003972938.1">
    <property type="nucleotide sequence ID" value="NZ_CM001889.1"/>
</dbReference>
<evidence type="ECO:0000313" key="3">
    <source>
        <dbReference type="Proteomes" id="UP000014062"/>
    </source>
</evidence>
<name>A0A7U9DZ43_STRLI</name>
<feature type="domain" description="GIY-YIG" evidence="1">
    <location>
        <begin position="23"/>
        <end position="61"/>
    </location>
</feature>
<proteinExistence type="predicted"/>
<dbReference type="Proteomes" id="UP000014062">
    <property type="component" value="Chromosome"/>
</dbReference>